<dbReference type="GO" id="GO:0022857">
    <property type="term" value="F:transmembrane transporter activity"/>
    <property type="evidence" value="ECO:0007669"/>
    <property type="project" value="UniProtKB-UniRule"/>
</dbReference>
<reference evidence="8" key="1">
    <citation type="submission" date="2018-11" db="EMBL/GenBank/DDBJ databases">
        <title>Henneguya salminicola genome and transcriptome.</title>
        <authorList>
            <person name="Yahalomi D."/>
            <person name="Atkinson S.D."/>
            <person name="Neuhof M."/>
            <person name="Chang E.S."/>
            <person name="Philippe H."/>
            <person name="Cartwright P."/>
            <person name="Bartholomew J.L."/>
            <person name="Huchon D."/>
        </authorList>
    </citation>
    <scope>NUCLEOTIDE SEQUENCE</scope>
    <source>
        <strain evidence="8">Hz1</strain>
        <tissue evidence="8">Whole</tissue>
    </source>
</reference>
<evidence type="ECO:0000256" key="3">
    <source>
        <dbReference type="ARBA" id="ARBA00022692"/>
    </source>
</evidence>
<dbReference type="PANTHER" id="PTHR12385:SF14">
    <property type="entry name" value="CHOLINE TRANSPORTER-LIKE 2"/>
    <property type="match status" value="1"/>
</dbReference>
<dbReference type="InterPro" id="IPR007603">
    <property type="entry name" value="Choline_transptr-like"/>
</dbReference>
<evidence type="ECO:0000256" key="2">
    <source>
        <dbReference type="ARBA" id="ARBA00007168"/>
    </source>
</evidence>
<evidence type="ECO:0000256" key="7">
    <source>
        <dbReference type="RuleBase" id="RU368066"/>
    </source>
</evidence>
<accession>A0A6G3MET9</accession>
<feature type="transmembrane region" description="Helical" evidence="7">
    <location>
        <begin position="27"/>
        <end position="58"/>
    </location>
</feature>
<proteinExistence type="inferred from homology"/>
<evidence type="ECO:0000256" key="6">
    <source>
        <dbReference type="ARBA" id="ARBA00023180"/>
    </source>
</evidence>
<feature type="transmembrane region" description="Helical" evidence="7">
    <location>
        <begin position="145"/>
        <end position="169"/>
    </location>
</feature>
<feature type="transmembrane region" description="Helical" evidence="7">
    <location>
        <begin position="293"/>
        <end position="308"/>
    </location>
</feature>
<dbReference type="GO" id="GO:0005886">
    <property type="term" value="C:plasma membrane"/>
    <property type="evidence" value="ECO:0007669"/>
    <property type="project" value="UniProtKB-SubCell"/>
</dbReference>
<protein>
    <recommendedName>
        <fullName evidence="7">Choline transporter-like protein</fullName>
    </recommendedName>
</protein>
<comment type="similarity">
    <text evidence="2 7">Belongs to the CTL (choline transporter-like) family.</text>
</comment>
<evidence type="ECO:0000256" key="1">
    <source>
        <dbReference type="ARBA" id="ARBA00004141"/>
    </source>
</evidence>
<sequence length="357" mass="40670">MIIMGFVLLPNAQKVNCCARASCLATFHIILTFLFPIISVLLQLFIFLIWLCLVCCILSRNENEYRFISFEDNNIKIGEICSLKNLTEPSKKCIFAGSYTTYLSTIFIGVFSFISLWLHYLVQSLIVYIIAFLHTEYYHSDNLNFLTCFFFVFKGFYAIILNFGTLVLASLLTTLMAVVLIFFEILLTLLGILASNENITKITSFFTTVLKFLRKFVSFFSLRACIMCVIAKKNFIISVRKAANITTQYSFETFIIVVYNKIIPLFVCPVISVSVGVAAYYHFSTILSNPDSTLFYSICVGFFGFVISRSLVDIYITGIITVHLLACYFSKKSGLPAPKRMPKDIKRAYNIEQREVS</sequence>
<evidence type="ECO:0000313" key="8">
    <source>
        <dbReference type="EMBL" id="NDJ92481.1"/>
    </source>
</evidence>
<keyword evidence="3 7" id="KW-0812">Transmembrane</keyword>
<keyword evidence="4 7" id="KW-1133">Transmembrane helix</keyword>
<keyword evidence="5 7" id="KW-0472">Membrane</keyword>
<feature type="transmembrane region" description="Helical" evidence="7">
    <location>
        <begin position="120"/>
        <end position="138"/>
    </location>
</feature>
<feature type="transmembrane region" description="Helical" evidence="7">
    <location>
        <begin position="93"/>
        <end position="114"/>
    </location>
</feature>
<comment type="subcellular location">
    <subcellularLocation>
        <location evidence="7">Cell membrane</location>
        <topology evidence="7">Multi-pass membrane protein</topology>
    </subcellularLocation>
    <subcellularLocation>
        <location evidence="1">Membrane</location>
        <topology evidence="1">Multi-pass membrane protein</topology>
    </subcellularLocation>
</comment>
<dbReference type="Pfam" id="PF04515">
    <property type="entry name" value="Choline_transpo"/>
    <property type="match status" value="1"/>
</dbReference>
<name>A0A6G3MET9_HENSL</name>
<organism evidence="8">
    <name type="scientific">Henneguya salminicola</name>
    <name type="common">Myxosporean</name>
    <dbReference type="NCBI Taxonomy" id="69463"/>
    <lineage>
        <taxon>Eukaryota</taxon>
        <taxon>Metazoa</taxon>
        <taxon>Cnidaria</taxon>
        <taxon>Myxozoa</taxon>
        <taxon>Myxosporea</taxon>
        <taxon>Bivalvulida</taxon>
        <taxon>Platysporina</taxon>
        <taxon>Myxobolidae</taxon>
        <taxon>Henneguya</taxon>
    </lineage>
</organism>
<comment type="function">
    <text evidence="7">Choline transporter.</text>
</comment>
<evidence type="ECO:0000256" key="4">
    <source>
        <dbReference type="ARBA" id="ARBA00022989"/>
    </source>
</evidence>
<feature type="transmembrane region" description="Helical" evidence="7">
    <location>
        <begin position="256"/>
        <end position="281"/>
    </location>
</feature>
<dbReference type="AlphaFoldDB" id="A0A6G3MET9"/>
<dbReference type="EMBL" id="GHBP01000830">
    <property type="protein sequence ID" value="NDJ92481.1"/>
    <property type="molecule type" value="Transcribed_RNA"/>
</dbReference>
<evidence type="ECO:0000256" key="5">
    <source>
        <dbReference type="ARBA" id="ARBA00023136"/>
    </source>
</evidence>
<feature type="transmembrane region" description="Helical" evidence="7">
    <location>
        <begin position="175"/>
        <end position="195"/>
    </location>
</feature>
<keyword evidence="6" id="KW-0325">Glycoprotein</keyword>
<dbReference type="PANTHER" id="PTHR12385">
    <property type="entry name" value="CHOLINE TRANSPORTER-LIKE (SLC FAMILY 44)"/>
    <property type="match status" value="1"/>
</dbReference>